<accession>A0A699GSF6</accession>
<dbReference type="EMBL" id="BKCJ010000999">
    <property type="protein sequence ID" value="GEU37992.1"/>
    <property type="molecule type" value="Genomic_DNA"/>
</dbReference>
<reference evidence="3" key="1">
    <citation type="journal article" date="2019" name="Sci. Rep.">
        <title>Draft genome of Tanacetum cinerariifolium, the natural source of mosquito coil.</title>
        <authorList>
            <person name="Yamashiro T."/>
            <person name="Shiraishi A."/>
            <person name="Satake H."/>
            <person name="Nakayama K."/>
        </authorList>
    </citation>
    <scope>NUCLEOTIDE SEQUENCE</scope>
</reference>
<evidence type="ECO:0000256" key="1">
    <source>
        <dbReference type="SAM" id="Coils"/>
    </source>
</evidence>
<evidence type="ECO:0000313" key="3">
    <source>
        <dbReference type="EMBL" id="GEU37992.1"/>
    </source>
</evidence>
<feature type="coiled-coil region" evidence="1">
    <location>
        <begin position="245"/>
        <end position="282"/>
    </location>
</feature>
<proteinExistence type="predicted"/>
<sequence length="304" mass="34240">MASPQAFICKPSKKHKFTIIPPKQLFIDLTKKDTTTSSPKFQVSSSSAPNATSKTPSTKDTSSSPIDYPPKSPTLLSSPFTNGYLNYSLSPPPRVLLPPPTQAPNSMEITPSLDHIHHLEFKEITLPQPPPLQTLHQQPANIENEKQSRIKCKKITTFPEEPTEDEPMEDERKELLENRINGLVYHNGDEEKLVWRVVSGDAELVEEEIPWMNEDSHTNESSGTKRKRECVAMINEAFEAKVEILNEYGDKLKELKITKDTLENIEGELQKMRCELDALHKATRTTPWAVKVKDTGKGVTEGKD</sequence>
<name>A0A699GSF6_TANCI</name>
<keyword evidence="1" id="KW-0175">Coiled coil</keyword>
<protein>
    <submittedName>
        <fullName evidence="3">Uncharacterized protein</fullName>
    </submittedName>
</protein>
<gene>
    <name evidence="3" type="ORF">Tci_009970</name>
</gene>
<comment type="caution">
    <text evidence="3">The sequence shown here is derived from an EMBL/GenBank/DDBJ whole genome shotgun (WGS) entry which is preliminary data.</text>
</comment>
<dbReference type="AlphaFoldDB" id="A0A699GSF6"/>
<organism evidence="3">
    <name type="scientific">Tanacetum cinerariifolium</name>
    <name type="common">Dalmatian daisy</name>
    <name type="synonym">Chrysanthemum cinerariifolium</name>
    <dbReference type="NCBI Taxonomy" id="118510"/>
    <lineage>
        <taxon>Eukaryota</taxon>
        <taxon>Viridiplantae</taxon>
        <taxon>Streptophyta</taxon>
        <taxon>Embryophyta</taxon>
        <taxon>Tracheophyta</taxon>
        <taxon>Spermatophyta</taxon>
        <taxon>Magnoliopsida</taxon>
        <taxon>eudicotyledons</taxon>
        <taxon>Gunneridae</taxon>
        <taxon>Pentapetalae</taxon>
        <taxon>asterids</taxon>
        <taxon>campanulids</taxon>
        <taxon>Asterales</taxon>
        <taxon>Asteraceae</taxon>
        <taxon>Asteroideae</taxon>
        <taxon>Anthemideae</taxon>
        <taxon>Anthemidinae</taxon>
        <taxon>Tanacetum</taxon>
    </lineage>
</organism>
<evidence type="ECO:0000256" key="2">
    <source>
        <dbReference type="SAM" id="MobiDB-lite"/>
    </source>
</evidence>
<feature type="region of interest" description="Disordered" evidence="2">
    <location>
        <begin position="35"/>
        <end position="75"/>
    </location>
</feature>
<feature type="compositionally biased region" description="Polar residues" evidence="2">
    <location>
        <begin position="35"/>
        <end position="51"/>
    </location>
</feature>
<feature type="compositionally biased region" description="Low complexity" evidence="2">
    <location>
        <begin position="52"/>
        <end position="65"/>
    </location>
</feature>